<dbReference type="RefSeq" id="WP_138318234.1">
    <property type="nucleotide sequence ID" value="NZ_VCBC01000002.1"/>
</dbReference>
<feature type="domain" description="TonB-dependent receptor-like beta-barrel" evidence="13">
    <location>
        <begin position="205"/>
        <end position="683"/>
    </location>
</feature>
<keyword evidence="3 9" id="KW-1134">Transmembrane beta strand</keyword>
<accession>A0A5R9IW73</accession>
<name>A0A5R9IW73_9GAMM</name>
<gene>
    <name evidence="15" type="ORF">FE810_01405</name>
</gene>
<sequence length="718" mass="80720">MIIKKSAYGVMVCAVLTALPSMSHAQAQAPKATQSKAVQTDKSDASASLVSGSLSDSSLLENTLLDTIVVTPSRQSTKMRDSQVTVARLDQDAIARENISHIQQVLNGVSGVNLHRGSGQEYLSAIRSPVLTGSGACGAILLLENNIPLRPASFCNVNGLIESHHEQAELIEVQKGPGNGFYGSNAVHGAINVINPSSINQDQSLSLQLGEYGHGRVGLKTAGDKFSTTTTLFHEDGYRHDARVDWQKFSLSYEGDRQHTLQNSLLTIVNLNQNTAGYITGKDSYQDKQKARSNPNPEAYRDIFAARVSQRYQFEQFGQFTPYARVSKMEFLMHFLPGKPLETNEHISLGGMWQNQWQSDALGTINYGFDIDIADIELVQEQFSPTQGSAFLMATIPSGKQYDFNVRTINSGAFVQLQKKLTPKLQLNTGLRAEYSRYDYDNQMNSGRVDELGDACSFGGCRYTRPDDSIDSFTDVSVNIGMIYQLTEQQQWLVTANQGFRPPQVTELYRLQGEQFVTELDSEKIQGLELTWRGDWHQQQFNLSAYYYQKQDVIFRDSEQYTRNGGETEHQGIEVSWSYQISDSLQSQLEYTFAKHSYANTPAGLDTDISGNDMDTAPTGFGRWRLLYQANDQHNITLSIGHMGEYYTDIDNLHRYSGHVLVDAYYNWKISDKWQLGVKGLNLMDRAYAERADYTVFTQDRYFPGLDRRFFIHLNYAI</sequence>
<evidence type="ECO:0000256" key="10">
    <source>
        <dbReference type="PROSITE-ProRule" id="PRU10143"/>
    </source>
</evidence>
<dbReference type="GO" id="GO:0009279">
    <property type="term" value="C:cell outer membrane"/>
    <property type="evidence" value="ECO:0007669"/>
    <property type="project" value="UniProtKB-SubCell"/>
</dbReference>
<organism evidence="15 16">
    <name type="scientific">Thalassotalea litorea</name>
    <dbReference type="NCBI Taxonomy" id="2020715"/>
    <lineage>
        <taxon>Bacteria</taxon>
        <taxon>Pseudomonadati</taxon>
        <taxon>Pseudomonadota</taxon>
        <taxon>Gammaproteobacteria</taxon>
        <taxon>Alteromonadales</taxon>
        <taxon>Colwelliaceae</taxon>
        <taxon>Thalassotalea</taxon>
    </lineage>
</organism>
<evidence type="ECO:0000313" key="16">
    <source>
        <dbReference type="Proteomes" id="UP000307790"/>
    </source>
</evidence>
<dbReference type="PROSITE" id="PS52016">
    <property type="entry name" value="TONB_DEPENDENT_REC_3"/>
    <property type="match status" value="1"/>
</dbReference>
<evidence type="ECO:0000256" key="5">
    <source>
        <dbReference type="ARBA" id="ARBA00022729"/>
    </source>
</evidence>
<dbReference type="PANTHER" id="PTHR30069:SF40">
    <property type="entry name" value="TONB-DEPENDENT RECEPTOR NMB0964-RELATED"/>
    <property type="match status" value="1"/>
</dbReference>
<feature type="signal peptide" evidence="12">
    <location>
        <begin position="1"/>
        <end position="27"/>
    </location>
</feature>
<dbReference type="InterPro" id="IPR012910">
    <property type="entry name" value="Plug_dom"/>
</dbReference>
<dbReference type="OrthoDB" id="9760620at2"/>
<evidence type="ECO:0000256" key="8">
    <source>
        <dbReference type="ARBA" id="ARBA00023237"/>
    </source>
</evidence>
<dbReference type="InterPro" id="IPR037066">
    <property type="entry name" value="Plug_dom_sf"/>
</dbReference>
<keyword evidence="16" id="KW-1185">Reference proteome</keyword>
<proteinExistence type="inferred from homology"/>
<keyword evidence="7 9" id="KW-0472">Membrane</keyword>
<evidence type="ECO:0000259" key="14">
    <source>
        <dbReference type="Pfam" id="PF07715"/>
    </source>
</evidence>
<evidence type="ECO:0000256" key="9">
    <source>
        <dbReference type="PROSITE-ProRule" id="PRU01360"/>
    </source>
</evidence>
<keyword evidence="2 9" id="KW-0813">Transport</keyword>
<dbReference type="EMBL" id="VCBC01000002">
    <property type="protein sequence ID" value="TLU67631.1"/>
    <property type="molecule type" value="Genomic_DNA"/>
</dbReference>
<dbReference type="InterPro" id="IPR010916">
    <property type="entry name" value="TonB_box_CS"/>
</dbReference>
<comment type="caution">
    <text evidence="15">The sequence shown here is derived from an EMBL/GenBank/DDBJ whole genome shotgun (WGS) entry which is preliminary data.</text>
</comment>
<dbReference type="Gene3D" id="2.170.130.10">
    <property type="entry name" value="TonB-dependent receptor, plug domain"/>
    <property type="match status" value="1"/>
</dbReference>
<evidence type="ECO:0000256" key="1">
    <source>
        <dbReference type="ARBA" id="ARBA00004571"/>
    </source>
</evidence>
<evidence type="ECO:0000256" key="4">
    <source>
        <dbReference type="ARBA" id="ARBA00022692"/>
    </source>
</evidence>
<evidence type="ECO:0000259" key="13">
    <source>
        <dbReference type="Pfam" id="PF00593"/>
    </source>
</evidence>
<feature type="chain" id="PRO_5024326314" evidence="12">
    <location>
        <begin position="28"/>
        <end position="718"/>
    </location>
</feature>
<keyword evidence="8 9" id="KW-0998">Cell outer membrane</keyword>
<evidence type="ECO:0000256" key="11">
    <source>
        <dbReference type="RuleBase" id="RU003357"/>
    </source>
</evidence>
<dbReference type="SUPFAM" id="SSF56935">
    <property type="entry name" value="Porins"/>
    <property type="match status" value="1"/>
</dbReference>
<comment type="similarity">
    <text evidence="9 11">Belongs to the TonB-dependent receptor family.</text>
</comment>
<evidence type="ECO:0000256" key="12">
    <source>
        <dbReference type="SAM" id="SignalP"/>
    </source>
</evidence>
<dbReference type="InterPro" id="IPR000531">
    <property type="entry name" value="Beta-barrel_TonB"/>
</dbReference>
<dbReference type="PANTHER" id="PTHR30069">
    <property type="entry name" value="TONB-DEPENDENT OUTER MEMBRANE RECEPTOR"/>
    <property type="match status" value="1"/>
</dbReference>
<dbReference type="InterPro" id="IPR036942">
    <property type="entry name" value="Beta-barrel_TonB_sf"/>
</dbReference>
<keyword evidence="6 10" id="KW-0798">TonB box</keyword>
<evidence type="ECO:0000256" key="2">
    <source>
        <dbReference type="ARBA" id="ARBA00022448"/>
    </source>
</evidence>
<dbReference type="Proteomes" id="UP000307790">
    <property type="component" value="Unassembled WGS sequence"/>
</dbReference>
<dbReference type="GO" id="GO:0015344">
    <property type="term" value="F:siderophore uptake transmembrane transporter activity"/>
    <property type="evidence" value="ECO:0007669"/>
    <property type="project" value="TreeGrafter"/>
</dbReference>
<dbReference type="InterPro" id="IPR039426">
    <property type="entry name" value="TonB-dep_rcpt-like"/>
</dbReference>
<evidence type="ECO:0000313" key="15">
    <source>
        <dbReference type="EMBL" id="TLU67631.1"/>
    </source>
</evidence>
<reference evidence="15 16" key="1">
    <citation type="submission" date="2019-05" db="EMBL/GenBank/DDBJ databases">
        <title>Genome sequences of Thalassotalea litorea 1K03283.</title>
        <authorList>
            <person name="Zhang D."/>
        </authorList>
    </citation>
    <scope>NUCLEOTIDE SEQUENCE [LARGE SCALE GENOMIC DNA]</scope>
    <source>
        <strain evidence="15 16">MCCC 1K03283</strain>
    </source>
</reference>
<dbReference type="AlphaFoldDB" id="A0A5R9IW73"/>
<keyword evidence="4 9" id="KW-0812">Transmembrane</keyword>
<dbReference type="Pfam" id="PF00593">
    <property type="entry name" value="TonB_dep_Rec_b-barrel"/>
    <property type="match status" value="1"/>
</dbReference>
<feature type="short sequence motif" description="TonB box" evidence="10">
    <location>
        <begin position="67"/>
        <end position="73"/>
    </location>
</feature>
<evidence type="ECO:0000256" key="3">
    <source>
        <dbReference type="ARBA" id="ARBA00022452"/>
    </source>
</evidence>
<evidence type="ECO:0000256" key="6">
    <source>
        <dbReference type="ARBA" id="ARBA00023077"/>
    </source>
</evidence>
<dbReference type="GO" id="GO:0044718">
    <property type="term" value="P:siderophore transmembrane transport"/>
    <property type="evidence" value="ECO:0007669"/>
    <property type="project" value="TreeGrafter"/>
</dbReference>
<evidence type="ECO:0000256" key="7">
    <source>
        <dbReference type="ARBA" id="ARBA00023136"/>
    </source>
</evidence>
<comment type="subcellular location">
    <subcellularLocation>
        <location evidence="1 9">Cell outer membrane</location>
        <topology evidence="1 9">Multi-pass membrane protein</topology>
    </subcellularLocation>
</comment>
<keyword evidence="5 12" id="KW-0732">Signal</keyword>
<protein>
    <submittedName>
        <fullName evidence="15">TonB-dependent receptor</fullName>
    </submittedName>
</protein>
<dbReference type="PROSITE" id="PS00430">
    <property type="entry name" value="TONB_DEPENDENT_REC_1"/>
    <property type="match status" value="1"/>
</dbReference>
<dbReference type="Gene3D" id="2.40.170.20">
    <property type="entry name" value="TonB-dependent receptor, beta-barrel domain"/>
    <property type="match status" value="1"/>
</dbReference>
<dbReference type="Pfam" id="PF07715">
    <property type="entry name" value="Plug"/>
    <property type="match status" value="1"/>
</dbReference>
<feature type="domain" description="TonB-dependent receptor plug" evidence="14">
    <location>
        <begin position="79"/>
        <end position="190"/>
    </location>
</feature>
<keyword evidence="15" id="KW-0675">Receptor</keyword>